<dbReference type="InterPro" id="IPR009057">
    <property type="entry name" value="Homeodomain-like_sf"/>
</dbReference>
<accession>A0A1S3Y8T6</accession>
<evidence type="ECO:0000256" key="1">
    <source>
        <dbReference type="ARBA" id="ARBA00004123"/>
    </source>
</evidence>
<keyword evidence="5 9" id="KW-0371">Homeobox</keyword>
<reference evidence="13" key="2">
    <citation type="submission" date="2025-08" db="UniProtKB">
        <authorList>
            <consortium name="RefSeq"/>
        </authorList>
    </citation>
    <scope>IDENTIFICATION</scope>
    <source>
        <tissue evidence="13">Leaf</tissue>
    </source>
</reference>
<dbReference type="SUPFAM" id="SSF46689">
    <property type="entry name" value="Homeodomain-like"/>
    <property type="match status" value="1"/>
</dbReference>
<dbReference type="GO" id="GO:0005634">
    <property type="term" value="C:nucleus"/>
    <property type="evidence" value="ECO:0007669"/>
    <property type="project" value="UniProtKB-SubCell"/>
</dbReference>
<dbReference type="STRING" id="4097.A0A1S3Y8T6"/>
<dbReference type="OrthoDB" id="1932526at2759"/>
<keyword evidence="12" id="KW-1185">Reference proteome</keyword>
<evidence type="ECO:0000256" key="8">
    <source>
        <dbReference type="ARBA" id="ARBA00024040"/>
    </source>
</evidence>
<dbReference type="GO" id="GO:0003700">
    <property type="term" value="F:DNA-binding transcription factor activity"/>
    <property type="evidence" value="ECO:0007669"/>
    <property type="project" value="InterPro"/>
</dbReference>
<comment type="subcellular location">
    <subcellularLocation>
        <location evidence="1 9 10">Nucleus</location>
    </subcellularLocation>
</comment>
<keyword evidence="7 9" id="KW-0539">Nucleus</keyword>
<gene>
    <name evidence="13" type="primary">LOC107773581</name>
</gene>
<protein>
    <submittedName>
        <fullName evidence="13">Uncharacterized protein LOC107773581</fullName>
    </submittedName>
    <submittedName>
        <fullName evidence="13">WUSCHEL-related homeobox 3-like</fullName>
    </submittedName>
</protein>
<name>A0A1S3Y8T6_TOBAC</name>
<dbReference type="SMART" id="SM00389">
    <property type="entry name" value="HOX"/>
    <property type="match status" value="1"/>
</dbReference>
<evidence type="ECO:0000256" key="2">
    <source>
        <dbReference type="ARBA" id="ARBA00022473"/>
    </source>
</evidence>
<reference evidence="12" key="1">
    <citation type="journal article" date="2014" name="Nat. Commun.">
        <title>The tobacco genome sequence and its comparison with those of tomato and potato.</title>
        <authorList>
            <person name="Sierro N."/>
            <person name="Battey J.N."/>
            <person name="Ouadi S."/>
            <person name="Bakaher N."/>
            <person name="Bovet L."/>
            <person name="Willig A."/>
            <person name="Goepfert S."/>
            <person name="Peitsch M.C."/>
            <person name="Ivanov N.V."/>
        </authorList>
    </citation>
    <scope>NUCLEOTIDE SEQUENCE [LARGE SCALE GENOMIC DNA]</scope>
</reference>
<feature type="DNA-binding region" description="Homeobox" evidence="9">
    <location>
        <begin position="3"/>
        <end position="66"/>
    </location>
</feature>
<sequence>MSGHTRWSPTPEQLMTLQEMYRKGLTNPNAAQLQRVTDHLSLFGKIETKFFFYWFQNHKAREKKKLKKKLLMQMNQQQQMSMNNDLDCSNNLPLFTSSARLMAEVEDASTRLMNSLRNMNPPIPTKCDMETCMMRAQGPHFILMMDIVPNPTSLPCISSNTPLKTLELFPVTSSSSLKDLAKEIS</sequence>
<feature type="domain" description="Homeobox" evidence="11">
    <location>
        <begin position="1"/>
        <end position="65"/>
    </location>
</feature>
<organism evidence="12 13">
    <name type="scientific">Nicotiana tabacum</name>
    <name type="common">Common tobacco</name>
    <dbReference type="NCBI Taxonomy" id="4097"/>
    <lineage>
        <taxon>Eukaryota</taxon>
        <taxon>Viridiplantae</taxon>
        <taxon>Streptophyta</taxon>
        <taxon>Embryophyta</taxon>
        <taxon>Tracheophyta</taxon>
        <taxon>Spermatophyta</taxon>
        <taxon>Magnoliopsida</taxon>
        <taxon>eudicotyledons</taxon>
        <taxon>Gunneridae</taxon>
        <taxon>Pentapetalae</taxon>
        <taxon>asterids</taxon>
        <taxon>lamiids</taxon>
        <taxon>Solanales</taxon>
        <taxon>Solanaceae</taxon>
        <taxon>Nicotianoideae</taxon>
        <taxon>Nicotianeae</taxon>
        <taxon>Nicotiana</taxon>
    </lineage>
</organism>
<evidence type="ECO:0000256" key="7">
    <source>
        <dbReference type="ARBA" id="ARBA00023242"/>
    </source>
</evidence>
<dbReference type="InterPro" id="IPR001356">
    <property type="entry name" value="HD"/>
</dbReference>
<comment type="similarity">
    <text evidence="8">Belongs to the WUS homeobox family.</text>
</comment>
<keyword evidence="6" id="KW-0804">Transcription</keyword>
<keyword evidence="4 9" id="KW-0238">DNA-binding</keyword>
<evidence type="ECO:0000313" key="12">
    <source>
        <dbReference type="Proteomes" id="UP000790787"/>
    </source>
</evidence>
<evidence type="ECO:0000256" key="6">
    <source>
        <dbReference type="ARBA" id="ARBA00023163"/>
    </source>
</evidence>
<evidence type="ECO:0000256" key="5">
    <source>
        <dbReference type="ARBA" id="ARBA00023155"/>
    </source>
</evidence>
<dbReference type="GO" id="GO:0099402">
    <property type="term" value="P:plant organ development"/>
    <property type="evidence" value="ECO:0007669"/>
    <property type="project" value="InterPro"/>
</dbReference>
<dbReference type="RefSeq" id="XP_016448467.1">
    <property type="nucleotide sequence ID" value="XM_016592981.1"/>
</dbReference>
<evidence type="ECO:0000313" key="13">
    <source>
        <dbReference type="RefSeq" id="XP_016448467.1"/>
    </source>
</evidence>
<dbReference type="KEGG" id="nta:107773581"/>
<dbReference type="Gene3D" id="1.10.10.60">
    <property type="entry name" value="Homeodomain-like"/>
    <property type="match status" value="1"/>
</dbReference>
<dbReference type="GO" id="GO:0003677">
    <property type="term" value="F:DNA binding"/>
    <property type="evidence" value="ECO:0007669"/>
    <property type="project" value="UniProtKB-UniRule"/>
</dbReference>
<keyword evidence="2" id="KW-0217">Developmental protein</keyword>
<evidence type="ECO:0000256" key="4">
    <source>
        <dbReference type="ARBA" id="ARBA00023125"/>
    </source>
</evidence>
<dbReference type="GeneID" id="107773581"/>
<dbReference type="PaxDb" id="4097-A0A1S3Y8T6"/>
<dbReference type="PROSITE" id="PS50071">
    <property type="entry name" value="HOMEOBOX_2"/>
    <property type="match status" value="1"/>
</dbReference>
<proteinExistence type="inferred from homology"/>
<evidence type="ECO:0000259" key="11">
    <source>
        <dbReference type="PROSITE" id="PS50071"/>
    </source>
</evidence>
<evidence type="ECO:0000256" key="10">
    <source>
        <dbReference type="RuleBase" id="RU000682"/>
    </source>
</evidence>
<evidence type="ECO:0000256" key="3">
    <source>
        <dbReference type="ARBA" id="ARBA00023015"/>
    </source>
</evidence>
<dbReference type="AlphaFoldDB" id="A0A1S3Y8T6"/>
<dbReference type="InterPro" id="IPR044555">
    <property type="entry name" value="WUSCHEL-like"/>
</dbReference>
<dbReference type="SMR" id="A0A1S3Y8T6"/>
<evidence type="ECO:0000256" key="9">
    <source>
        <dbReference type="PROSITE-ProRule" id="PRU00108"/>
    </source>
</evidence>
<dbReference type="Proteomes" id="UP000790787">
    <property type="component" value="Chromosome 3"/>
</dbReference>
<keyword evidence="3" id="KW-0805">Transcription regulation</keyword>
<dbReference type="PANTHER" id="PTHR45940:SF25">
    <property type="entry name" value="WOX3B"/>
    <property type="match status" value="1"/>
</dbReference>
<dbReference type="PANTHER" id="PTHR45940">
    <property type="entry name" value="WUSCHEL-RELATED HOMEOBOX 1-RELATED"/>
    <property type="match status" value="1"/>
</dbReference>
<dbReference type="Pfam" id="PF00046">
    <property type="entry name" value="Homeodomain"/>
    <property type="match status" value="1"/>
</dbReference>